<dbReference type="SUPFAM" id="SSF47413">
    <property type="entry name" value="lambda repressor-like DNA-binding domains"/>
    <property type="match status" value="1"/>
</dbReference>
<dbReference type="InterPro" id="IPR010982">
    <property type="entry name" value="Lambda_DNA-bd_dom_sf"/>
</dbReference>
<dbReference type="PANTHER" id="PTHR43236">
    <property type="entry name" value="ANTITOXIN HIGA1"/>
    <property type="match status" value="1"/>
</dbReference>
<comment type="caution">
    <text evidence="4">The sequence shown here is derived from an EMBL/GenBank/DDBJ whole genome shotgun (WGS) entry which is preliminary data.</text>
</comment>
<evidence type="ECO:0000256" key="2">
    <source>
        <dbReference type="SAM" id="MobiDB-lite"/>
    </source>
</evidence>
<comment type="similarity">
    <text evidence="1">Belongs to the short-chain fatty acyl-CoA assimilation regulator (ScfR) family.</text>
</comment>
<evidence type="ECO:0000313" key="4">
    <source>
        <dbReference type="EMBL" id="MBB5998420.1"/>
    </source>
</evidence>
<evidence type="ECO:0000313" key="5">
    <source>
        <dbReference type="Proteomes" id="UP000578077"/>
    </source>
</evidence>
<dbReference type="AlphaFoldDB" id="A0A841ED87"/>
<dbReference type="Proteomes" id="UP000578077">
    <property type="component" value="Unassembled WGS sequence"/>
</dbReference>
<dbReference type="Pfam" id="PF06114">
    <property type="entry name" value="Peptidase_M78"/>
    <property type="match status" value="1"/>
</dbReference>
<dbReference type="Pfam" id="PF01381">
    <property type="entry name" value="HTH_3"/>
    <property type="match status" value="1"/>
</dbReference>
<accession>A0A841ED87</accession>
<protein>
    <submittedName>
        <fullName evidence="4">Zn-dependent peptidase ImmA (M78 family)/transcriptional regulator with XRE-family HTH domain</fullName>
    </submittedName>
</protein>
<evidence type="ECO:0000259" key="3">
    <source>
        <dbReference type="PROSITE" id="PS50943"/>
    </source>
</evidence>
<dbReference type="SMART" id="SM00530">
    <property type="entry name" value="HTH_XRE"/>
    <property type="match status" value="1"/>
</dbReference>
<dbReference type="PROSITE" id="PS50943">
    <property type="entry name" value="HTH_CROC1"/>
    <property type="match status" value="1"/>
</dbReference>
<feature type="domain" description="HTH cro/C1-type" evidence="3">
    <location>
        <begin position="31"/>
        <end position="85"/>
    </location>
</feature>
<gene>
    <name evidence="4" type="ORF">HNR25_002171</name>
</gene>
<organism evidence="4 5">
    <name type="scientific">Streptomonospora salina</name>
    <dbReference type="NCBI Taxonomy" id="104205"/>
    <lineage>
        <taxon>Bacteria</taxon>
        <taxon>Bacillati</taxon>
        <taxon>Actinomycetota</taxon>
        <taxon>Actinomycetes</taxon>
        <taxon>Streptosporangiales</taxon>
        <taxon>Nocardiopsidaceae</taxon>
        <taxon>Streptomonospora</taxon>
    </lineage>
</organism>
<sequence>MTRTEQPHLPGTQLSRATPQAVSDAFDAARLTQARVLKAMTKREVAQKIGVSPAAIGQYETGSSRPRPHVVPKLAEVLDVPIEFFLAGRPHGKIDASMANFRSLRSTRSFQREKATGYVGQVWELTYALERYVQLPPVDLPGFSGGEIHPGTDLPREPDAAAAALRRRWELGTGPIRHLVRQMEARGIVVVAPVEADPGSPSVDAFSTCRLPRPIVVLTPNRSDDVYRYRFSAAHELGHLVLHADGVSGDAVQEREADAFAAAFLTPNDSIRPDLPHRIDFTRLAELQRVWGVSVSSLVYRSRELGLVSDATVSRAYQRLHRLKGQTGFRPEPITGFPGEQPSMLRKAFELACNGGLSLRKLAKTLAWKPERVAEILGVVDSRPVLRLVE</sequence>
<evidence type="ECO:0000256" key="1">
    <source>
        <dbReference type="ARBA" id="ARBA00007227"/>
    </source>
</evidence>
<dbReference type="CDD" id="cd00093">
    <property type="entry name" value="HTH_XRE"/>
    <property type="match status" value="1"/>
</dbReference>
<reference evidence="4 5" key="1">
    <citation type="submission" date="2020-08" db="EMBL/GenBank/DDBJ databases">
        <title>Sequencing the genomes of 1000 actinobacteria strains.</title>
        <authorList>
            <person name="Klenk H.-P."/>
        </authorList>
    </citation>
    <scope>NUCLEOTIDE SEQUENCE [LARGE SCALE GENOMIC DNA]</scope>
    <source>
        <strain evidence="4 5">DSM 44593</strain>
    </source>
</reference>
<dbReference type="InterPro" id="IPR010359">
    <property type="entry name" value="IrrE_HExxH"/>
</dbReference>
<dbReference type="EMBL" id="JACHLY010000001">
    <property type="protein sequence ID" value="MBB5998420.1"/>
    <property type="molecule type" value="Genomic_DNA"/>
</dbReference>
<dbReference type="Gene3D" id="1.10.260.40">
    <property type="entry name" value="lambda repressor-like DNA-binding domains"/>
    <property type="match status" value="1"/>
</dbReference>
<name>A0A841ED87_9ACTN</name>
<dbReference type="Gene3D" id="1.10.10.2910">
    <property type="match status" value="1"/>
</dbReference>
<dbReference type="InterPro" id="IPR001387">
    <property type="entry name" value="Cro/C1-type_HTH"/>
</dbReference>
<keyword evidence="5" id="KW-1185">Reference proteome</keyword>
<dbReference type="PANTHER" id="PTHR43236:SF1">
    <property type="entry name" value="BLL7220 PROTEIN"/>
    <property type="match status" value="1"/>
</dbReference>
<proteinExistence type="inferred from homology"/>
<dbReference type="InterPro" id="IPR052345">
    <property type="entry name" value="Rad_response_metalloprotease"/>
</dbReference>
<dbReference type="GO" id="GO:0003677">
    <property type="term" value="F:DNA binding"/>
    <property type="evidence" value="ECO:0007669"/>
    <property type="project" value="InterPro"/>
</dbReference>
<dbReference type="RefSeq" id="WP_184634637.1">
    <property type="nucleotide sequence ID" value="NZ_BAABKT010000014.1"/>
</dbReference>
<feature type="region of interest" description="Disordered" evidence="2">
    <location>
        <begin position="1"/>
        <end position="20"/>
    </location>
</feature>